<dbReference type="AlphaFoldDB" id="A0A059BRW5"/>
<organism evidence="1">
    <name type="scientific">Eucalyptus grandis</name>
    <name type="common">Flooded gum</name>
    <dbReference type="NCBI Taxonomy" id="71139"/>
    <lineage>
        <taxon>Eukaryota</taxon>
        <taxon>Viridiplantae</taxon>
        <taxon>Streptophyta</taxon>
        <taxon>Embryophyta</taxon>
        <taxon>Tracheophyta</taxon>
        <taxon>Spermatophyta</taxon>
        <taxon>Magnoliopsida</taxon>
        <taxon>eudicotyledons</taxon>
        <taxon>Gunneridae</taxon>
        <taxon>Pentapetalae</taxon>
        <taxon>rosids</taxon>
        <taxon>malvids</taxon>
        <taxon>Myrtales</taxon>
        <taxon>Myrtaceae</taxon>
        <taxon>Myrtoideae</taxon>
        <taxon>Eucalypteae</taxon>
        <taxon>Eucalyptus</taxon>
    </lineage>
</organism>
<evidence type="ECO:0000313" key="1">
    <source>
        <dbReference type="EMBL" id="KCW68709.1"/>
    </source>
</evidence>
<dbReference type="EMBL" id="KK198758">
    <property type="protein sequence ID" value="KCW68709.1"/>
    <property type="molecule type" value="Genomic_DNA"/>
</dbReference>
<name>A0A059BRW5_EUCGR</name>
<protein>
    <submittedName>
        <fullName evidence="1">Uncharacterized protein</fullName>
    </submittedName>
</protein>
<reference evidence="1" key="1">
    <citation type="submission" date="2013-07" db="EMBL/GenBank/DDBJ databases">
        <title>The genome of Eucalyptus grandis.</title>
        <authorList>
            <person name="Schmutz J."/>
            <person name="Hayes R."/>
            <person name="Myburg A."/>
            <person name="Tuskan G."/>
            <person name="Grattapaglia D."/>
            <person name="Rokhsar D.S."/>
        </authorList>
    </citation>
    <scope>NUCLEOTIDE SEQUENCE</scope>
    <source>
        <tissue evidence="1">Leaf extractions</tissue>
    </source>
</reference>
<sequence length="66" mass="7736">MVFRVGVYVHQIGWTESNTWRRKAGQVIPFVPRRILTTTFFSIKANKPTWSVIVLSVWKHPIKLGR</sequence>
<dbReference type="InParanoid" id="A0A059BRW5"/>
<dbReference type="Gramene" id="KCW68709">
    <property type="protein sequence ID" value="KCW68709"/>
    <property type="gene ID" value="EUGRSUZ_F02311"/>
</dbReference>
<accession>A0A059BRW5</accession>
<gene>
    <name evidence="1" type="ORF">EUGRSUZ_F02311</name>
</gene>
<proteinExistence type="predicted"/>